<dbReference type="AlphaFoldDB" id="A0A0D2CI22"/>
<dbReference type="EMBL" id="KN847041">
    <property type="protein sequence ID" value="KIW30778.1"/>
    <property type="molecule type" value="Genomic_DNA"/>
</dbReference>
<dbReference type="InterPro" id="IPR013180">
    <property type="entry name" value="CTNNBL1_N"/>
</dbReference>
<evidence type="ECO:0000256" key="4">
    <source>
        <dbReference type="ARBA" id="ARBA00023054"/>
    </source>
</evidence>
<sequence length="614" mass="68202">MTSIDDLFHKPNAASKRKLEDPTKSFSNALSNKSAKLTNGSSPRSSANGSSHGESTSNGSGSKAAFVQDEVLDDQDDLEAGPARPPEDVEEEVGDDEEGRFFGGGVTKQEREVIDYIDKNEAGEVEEKIDSAWLRRTAINFERKINKNAELRAKYEKEPMKFVSSEADLDAEIKGLSLLSEHGELYAEFVKMGCVGSLVGLLAHENTDIAIAVCELLAELTDEDSTTTEEQWKILVKAMIQGDIVDLLTSNLSRLDEDNNESDRAGVYHILNVVENILSDTGNVEAVGAKDSLMEWLLSRVKKVDPYARGKVGQNRQYAAEILAILLQSNKTNRDRLARKDGVDSLLELLSAYRKRDPEKDSDEEEFAENLFDCLACMVEERLAGEKFVEGEGVELCLIMLREGRLAKARALRVLDHAMSGGNATAVSMRLVDAAGLKTIFGMLMKSHKMERSLVEHLIGILASMLRYLPGGSAERIRTLAKFVENDYEKITKLVDLRREYKTRLSKVDAHIQRERQDLNQAQLEAQADEWFSRRLDAGLFSLQAIELILSWMVAEDNGARQTITVLLGEDGLKILERSLRDQLNGMDPGQGDEAKATEEMLEALLLEDRIADG</sequence>
<keyword evidence="3" id="KW-0677">Repeat</keyword>
<dbReference type="RefSeq" id="XP_016250994.1">
    <property type="nucleotide sequence ID" value="XM_016389092.1"/>
</dbReference>
<evidence type="ECO:0000256" key="6">
    <source>
        <dbReference type="SAM" id="MobiDB-lite"/>
    </source>
</evidence>
<dbReference type="FunFam" id="1.25.10.10:FF:001136">
    <property type="entry name" value="Beta-catenin-like protein 1"/>
    <property type="match status" value="1"/>
</dbReference>
<feature type="region of interest" description="Disordered" evidence="6">
    <location>
        <begin position="1"/>
        <end position="103"/>
    </location>
</feature>
<feature type="compositionally biased region" description="Polar residues" evidence="6">
    <location>
        <begin position="24"/>
        <end position="39"/>
    </location>
</feature>
<protein>
    <recommendedName>
        <fullName evidence="7">Beta-catenin-like protein 1 N-terminal domain-containing protein</fullName>
    </recommendedName>
</protein>
<evidence type="ECO:0000259" key="7">
    <source>
        <dbReference type="SMART" id="SM01156"/>
    </source>
</evidence>
<gene>
    <name evidence="8" type="ORF">PV07_02480</name>
</gene>
<reference evidence="8 9" key="1">
    <citation type="submission" date="2015-01" db="EMBL/GenBank/DDBJ databases">
        <title>The Genome Sequence of Cladophialophora immunda CBS83496.</title>
        <authorList>
            <consortium name="The Broad Institute Genomics Platform"/>
            <person name="Cuomo C."/>
            <person name="de Hoog S."/>
            <person name="Gorbushina A."/>
            <person name="Stielow B."/>
            <person name="Teixiera M."/>
            <person name="Abouelleil A."/>
            <person name="Chapman S.B."/>
            <person name="Priest M."/>
            <person name="Young S.K."/>
            <person name="Wortman J."/>
            <person name="Nusbaum C."/>
            <person name="Birren B."/>
        </authorList>
    </citation>
    <scope>NUCLEOTIDE SEQUENCE [LARGE SCALE GENOMIC DNA]</scope>
    <source>
        <strain evidence="8 9">CBS 83496</strain>
    </source>
</reference>
<evidence type="ECO:0000256" key="5">
    <source>
        <dbReference type="ARBA" id="ARBA00023242"/>
    </source>
</evidence>
<dbReference type="PANTHER" id="PTHR14978">
    <property type="entry name" value="BETA-CATENIN-LIKE PROTEIN 1 NUCLEAR ASSOCIATED PROTEIN"/>
    <property type="match status" value="1"/>
</dbReference>
<feature type="compositionally biased region" description="Acidic residues" evidence="6">
    <location>
        <begin position="70"/>
        <end position="79"/>
    </location>
</feature>
<organism evidence="8 9">
    <name type="scientific">Cladophialophora immunda</name>
    <dbReference type="NCBI Taxonomy" id="569365"/>
    <lineage>
        <taxon>Eukaryota</taxon>
        <taxon>Fungi</taxon>
        <taxon>Dikarya</taxon>
        <taxon>Ascomycota</taxon>
        <taxon>Pezizomycotina</taxon>
        <taxon>Eurotiomycetes</taxon>
        <taxon>Chaetothyriomycetidae</taxon>
        <taxon>Chaetothyriales</taxon>
        <taxon>Herpotrichiellaceae</taxon>
        <taxon>Cladophialophora</taxon>
    </lineage>
</organism>
<dbReference type="Pfam" id="PF08216">
    <property type="entry name" value="CTNNBL"/>
    <property type="match status" value="1"/>
</dbReference>
<dbReference type="SMART" id="SM01156">
    <property type="entry name" value="DUF1716"/>
    <property type="match status" value="1"/>
</dbReference>
<dbReference type="STRING" id="569365.A0A0D2CI22"/>
<keyword evidence="4" id="KW-0175">Coiled coil</keyword>
<dbReference type="VEuPathDB" id="FungiDB:PV07_02480"/>
<name>A0A0D2CI22_9EURO</name>
<keyword evidence="9" id="KW-1185">Reference proteome</keyword>
<evidence type="ECO:0000256" key="2">
    <source>
        <dbReference type="ARBA" id="ARBA00022553"/>
    </source>
</evidence>
<dbReference type="HOGENOM" id="CLU_017098_0_0_1"/>
<dbReference type="InterPro" id="IPR016024">
    <property type="entry name" value="ARM-type_fold"/>
</dbReference>
<dbReference type="InterPro" id="IPR039678">
    <property type="entry name" value="CTNNBL1"/>
</dbReference>
<dbReference type="InterPro" id="IPR011989">
    <property type="entry name" value="ARM-like"/>
</dbReference>
<dbReference type="SUPFAM" id="SSF48371">
    <property type="entry name" value="ARM repeat"/>
    <property type="match status" value="1"/>
</dbReference>
<dbReference type="PANTHER" id="PTHR14978:SF0">
    <property type="entry name" value="BETA-CATENIN-LIKE PROTEIN 1"/>
    <property type="match status" value="1"/>
</dbReference>
<evidence type="ECO:0000313" key="9">
    <source>
        <dbReference type="Proteomes" id="UP000054466"/>
    </source>
</evidence>
<feature type="domain" description="Beta-catenin-like protein 1 N-terminal" evidence="7">
    <location>
        <begin position="107"/>
        <end position="214"/>
    </location>
</feature>
<dbReference type="Proteomes" id="UP000054466">
    <property type="component" value="Unassembled WGS sequence"/>
</dbReference>
<dbReference type="OrthoDB" id="1898821at2759"/>
<evidence type="ECO:0000256" key="3">
    <source>
        <dbReference type="ARBA" id="ARBA00022737"/>
    </source>
</evidence>
<evidence type="ECO:0000313" key="8">
    <source>
        <dbReference type="EMBL" id="KIW30778.1"/>
    </source>
</evidence>
<feature type="compositionally biased region" description="Low complexity" evidence="6">
    <location>
        <begin position="40"/>
        <end position="53"/>
    </location>
</feature>
<keyword evidence="2" id="KW-0597">Phosphoprotein</keyword>
<dbReference type="GeneID" id="27341674"/>
<keyword evidence="5" id="KW-0539">Nucleus</keyword>
<dbReference type="Gene3D" id="1.25.10.10">
    <property type="entry name" value="Leucine-rich Repeat Variant"/>
    <property type="match status" value="1"/>
</dbReference>
<proteinExistence type="predicted"/>
<evidence type="ECO:0000256" key="1">
    <source>
        <dbReference type="ARBA" id="ARBA00004123"/>
    </source>
</evidence>
<dbReference type="GO" id="GO:0010467">
    <property type="term" value="P:gene expression"/>
    <property type="evidence" value="ECO:0007669"/>
    <property type="project" value="UniProtKB-ARBA"/>
</dbReference>
<dbReference type="GO" id="GO:0005681">
    <property type="term" value="C:spliceosomal complex"/>
    <property type="evidence" value="ECO:0007669"/>
    <property type="project" value="TreeGrafter"/>
</dbReference>
<accession>A0A0D2CI22</accession>
<feature type="compositionally biased region" description="Acidic residues" evidence="6">
    <location>
        <begin position="88"/>
        <end position="98"/>
    </location>
</feature>
<comment type="subcellular location">
    <subcellularLocation>
        <location evidence="1">Nucleus</location>
    </subcellularLocation>
</comment>